<accession>A0A1M5D1Y3</accession>
<sequence>MNQNSSIPPSPLNTAVLFLVFNRLDTTKQVFRAIREAKPPRLYIASDGARETKEGESDKVNEVREYLISNIDWDCEVNTLFRDNNLGCKYAVSGAIDWFFKNEEMGIILEDDCLPSQSFFWFCEELLEKYRDEHRVSSISGSNPFKYADNINGEEESYFFSKYNRIWGWASWRRAWSHYDVHMRVWPEAKKRKSHYVFFESKAERESMENIYQQCYEGKIDTWDFQWSFTKSLMMSVTLVSKKNLIKNIGEGVDATHTHHLPKEISDSRLENVSFPLKHPKEIIIDYNKDLHTMKYRFDKFGILKYVKEIIKKVLKKIHLFNEMKKIMYSFSNGKI</sequence>
<organism evidence="1 2">
    <name type="scientific">Vibrio gazogenes DSM 21264 = NBRC 103151</name>
    <dbReference type="NCBI Taxonomy" id="1123492"/>
    <lineage>
        <taxon>Bacteria</taxon>
        <taxon>Pseudomonadati</taxon>
        <taxon>Pseudomonadota</taxon>
        <taxon>Gammaproteobacteria</taxon>
        <taxon>Vibrionales</taxon>
        <taxon>Vibrionaceae</taxon>
        <taxon>Vibrio</taxon>
    </lineage>
</organism>
<dbReference type="AlphaFoldDB" id="A0A1M5D1Y3"/>
<keyword evidence="2" id="KW-1185">Reference proteome</keyword>
<gene>
    <name evidence="1" type="ORF">SAMN02745781_02728</name>
</gene>
<evidence type="ECO:0000313" key="2">
    <source>
        <dbReference type="Proteomes" id="UP000184159"/>
    </source>
</evidence>
<evidence type="ECO:0008006" key="3">
    <source>
        <dbReference type="Google" id="ProtNLM"/>
    </source>
</evidence>
<reference evidence="2" key="1">
    <citation type="submission" date="2016-11" db="EMBL/GenBank/DDBJ databases">
        <authorList>
            <person name="Varghese N."/>
            <person name="Submissions S."/>
        </authorList>
    </citation>
    <scope>NUCLEOTIDE SEQUENCE [LARGE SCALE GENOMIC DNA]</scope>
    <source>
        <strain evidence="2">DSM 21264</strain>
    </source>
</reference>
<evidence type="ECO:0000313" key="1">
    <source>
        <dbReference type="EMBL" id="SHF60812.1"/>
    </source>
</evidence>
<dbReference type="SUPFAM" id="SSF53448">
    <property type="entry name" value="Nucleotide-diphospho-sugar transferases"/>
    <property type="match status" value="1"/>
</dbReference>
<protein>
    <recommendedName>
        <fullName evidence="3">Nucleotide-diphospho-sugar transferase</fullName>
    </recommendedName>
</protein>
<name>A0A1M5D1Y3_VIBGA</name>
<proteinExistence type="predicted"/>
<dbReference type="InterPro" id="IPR029044">
    <property type="entry name" value="Nucleotide-diphossugar_trans"/>
</dbReference>
<dbReference type="Gene3D" id="3.90.550.10">
    <property type="entry name" value="Spore Coat Polysaccharide Biosynthesis Protein SpsA, Chain A"/>
    <property type="match status" value="1"/>
</dbReference>
<dbReference type="RefSeq" id="WP_072960417.1">
    <property type="nucleotide sequence ID" value="NZ_FQUH01000013.1"/>
</dbReference>
<dbReference type="Proteomes" id="UP000184159">
    <property type="component" value="Unassembled WGS sequence"/>
</dbReference>
<dbReference type="EMBL" id="FQUH01000013">
    <property type="protein sequence ID" value="SHF60812.1"/>
    <property type="molecule type" value="Genomic_DNA"/>
</dbReference>